<feature type="transmembrane region" description="Helical" evidence="8">
    <location>
        <begin position="57"/>
        <end position="78"/>
    </location>
</feature>
<comment type="caution">
    <text evidence="10">The sequence shown here is derived from an EMBL/GenBank/DDBJ whole genome shotgun (WGS) entry which is preliminary data.</text>
</comment>
<dbReference type="GO" id="GO:0005886">
    <property type="term" value="C:plasma membrane"/>
    <property type="evidence" value="ECO:0007669"/>
    <property type="project" value="UniProtKB-SubCell"/>
</dbReference>
<gene>
    <name evidence="10" type="ORF">JF543_12930</name>
</gene>
<feature type="transmembrane region" description="Helical" evidence="8">
    <location>
        <begin position="367"/>
        <end position="387"/>
    </location>
</feature>
<comment type="similarity">
    <text evidence="2">Belongs to the major facilitator superfamily. EmrB family.</text>
</comment>
<proteinExistence type="inferred from homology"/>
<feature type="transmembrane region" description="Helical" evidence="8">
    <location>
        <begin position="149"/>
        <end position="172"/>
    </location>
</feature>
<dbReference type="AlphaFoldDB" id="A0A939ISG8"/>
<dbReference type="NCBIfam" id="TIGR00711">
    <property type="entry name" value="efflux_EmrB"/>
    <property type="match status" value="1"/>
</dbReference>
<comment type="subcellular location">
    <subcellularLocation>
        <location evidence="1">Cell membrane</location>
        <topology evidence="1">Multi-pass membrane protein</topology>
    </subcellularLocation>
</comment>
<evidence type="ECO:0000256" key="2">
    <source>
        <dbReference type="ARBA" id="ARBA00008537"/>
    </source>
</evidence>
<feature type="domain" description="Major facilitator superfamily (MFS) profile" evidence="9">
    <location>
        <begin position="21"/>
        <end position="458"/>
    </location>
</feature>
<dbReference type="CDD" id="cd17321">
    <property type="entry name" value="MFS_MMR_MDR_like"/>
    <property type="match status" value="1"/>
</dbReference>
<reference evidence="10" key="1">
    <citation type="submission" date="2020-12" db="EMBL/GenBank/DDBJ databases">
        <title>PHA producing bacteria isolated from mangrove.</title>
        <authorList>
            <person name="Zheng W."/>
            <person name="Yu S."/>
            <person name="Huang Y."/>
        </authorList>
    </citation>
    <scope>NUCLEOTIDE SEQUENCE</scope>
    <source>
        <strain evidence="10">GN8-5</strain>
    </source>
</reference>
<dbReference type="InterPro" id="IPR036259">
    <property type="entry name" value="MFS_trans_sf"/>
</dbReference>
<dbReference type="Gene3D" id="1.20.1250.20">
    <property type="entry name" value="MFS general substrate transporter like domains"/>
    <property type="match status" value="1"/>
</dbReference>
<keyword evidence="5 8" id="KW-0812">Transmembrane</keyword>
<evidence type="ECO:0000256" key="8">
    <source>
        <dbReference type="SAM" id="Phobius"/>
    </source>
</evidence>
<evidence type="ECO:0000256" key="4">
    <source>
        <dbReference type="ARBA" id="ARBA00022475"/>
    </source>
</evidence>
<dbReference type="PANTHER" id="PTHR42718:SF9">
    <property type="entry name" value="MAJOR FACILITATOR SUPERFAMILY MULTIDRUG TRANSPORTER MFSC"/>
    <property type="match status" value="1"/>
</dbReference>
<name>A0A939ISG8_9MICO</name>
<dbReference type="Pfam" id="PF07690">
    <property type="entry name" value="MFS_1"/>
    <property type="match status" value="1"/>
</dbReference>
<keyword evidence="4" id="KW-1003">Cell membrane</keyword>
<dbReference type="Proteomes" id="UP000664385">
    <property type="component" value="Unassembled WGS sequence"/>
</dbReference>
<protein>
    <submittedName>
        <fullName evidence="10">DHA2 family efflux MFS transporter permease subunit</fullName>
    </submittedName>
</protein>
<feature type="transmembrane region" description="Helical" evidence="8">
    <location>
        <begin position="178"/>
        <end position="197"/>
    </location>
</feature>
<dbReference type="GO" id="GO:0022857">
    <property type="term" value="F:transmembrane transporter activity"/>
    <property type="evidence" value="ECO:0007669"/>
    <property type="project" value="InterPro"/>
</dbReference>
<feature type="transmembrane region" description="Helical" evidence="8">
    <location>
        <begin position="233"/>
        <end position="255"/>
    </location>
</feature>
<feature type="transmembrane region" description="Helical" evidence="8">
    <location>
        <begin position="21"/>
        <end position="45"/>
    </location>
</feature>
<accession>A0A939ISG8</accession>
<dbReference type="InterPro" id="IPR020846">
    <property type="entry name" value="MFS_dom"/>
</dbReference>
<evidence type="ECO:0000259" key="9">
    <source>
        <dbReference type="PROSITE" id="PS50850"/>
    </source>
</evidence>
<feature type="transmembrane region" description="Helical" evidence="8">
    <location>
        <begin position="119"/>
        <end position="137"/>
    </location>
</feature>
<sequence length="458" mass="46324">MTATDAARGTIALSARRRWAILAVCASALFLVGLDTTIVSIGLPQIGLGLGLDVDRLAWVIDAYTVPFASLLITAGALADRFGRRRVFQIGLVVFAVASLAGAAAPSLGWLIAARALQGVGASMLTPVALAIVVGVMTDPRERAQAIGIWASVFGVSLAAGPLTGGALIAAFDWRAVFWINVPVVLVALILVAVLVPESRAAHARRLDIRGQVLLVLLIGGMVAVLIEAPHVGWTSPVVILGIGAVLLTALGFFWAESRSRQPLIDPHLFRHPGFAGAVAGAVALFVGFSVTLLLTTVLLQGGEGWTPLAAGAATLPMAIGAIVGAPLSGYLVGRAGPRIPLLVAGALLTLGGALLTTLAAGMNLTALLVAFLLIGLGVGLGNPPITNTAVNSLPLDRAGVAGGVTSTARQVGTALGIALAGTIAASESFVSGWIIITACGAVLLGVAALAPARPEHR</sequence>
<evidence type="ECO:0000313" key="11">
    <source>
        <dbReference type="Proteomes" id="UP000664385"/>
    </source>
</evidence>
<keyword evidence="3" id="KW-0813">Transport</keyword>
<feature type="transmembrane region" description="Helical" evidence="8">
    <location>
        <begin position="431"/>
        <end position="451"/>
    </location>
</feature>
<keyword evidence="6 8" id="KW-1133">Transmembrane helix</keyword>
<evidence type="ECO:0000256" key="5">
    <source>
        <dbReference type="ARBA" id="ARBA00022692"/>
    </source>
</evidence>
<feature type="transmembrane region" description="Helical" evidence="8">
    <location>
        <begin position="340"/>
        <end position="361"/>
    </location>
</feature>
<feature type="transmembrane region" description="Helical" evidence="8">
    <location>
        <begin position="209"/>
        <end position="227"/>
    </location>
</feature>
<feature type="transmembrane region" description="Helical" evidence="8">
    <location>
        <begin position="275"/>
        <end position="300"/>
    </location>
</feature>
<evidence type="ECO:0000256" key="1">
    <source>
        <dbReference type="ARBA" id="ARBA00004651"/>
    </source>
</evidence>
<dbReference type="Gene3D" id="1.20.1720.10">
    <property type="entry name" value="Multidrug resistance protein D"/>
    <property type="match status" value="1"/>
</dbReference>
<organism evidence="10 11">
    <name type="scientific">Microbacterium esteraromaticum</name>
    <dbReference type="NCBI Taxonomy" id="57043"/>
    <lineage>
        <taxon>Bacteria</taxon>
        <taxon>Bacillati</taxon>
        <taxon>Actinomycetota</taxon>
        <taxon>Actinomycetes</taxon>
        <taxon>Micrococcales</taxon>
        <taxon>Microbacteriaceae</taxon>
        <taxon>Microbacterium</taxon>
    </lineage>
</organism>
<feature type="transmembrane region" description="Helical" evidence="8">
    <location>
        <begin position="399"/>
        <end position="425"/>
    </location>
</feature>
<dbReference type="InterPro" id="IPR011701">
    <property type="entry name" value="MFS"/>
</dbReference>
<dbReference type="SUPFAM" id="SSF103473">
    <property type="entry name" value="MFS general substrate transporter"/>
    <property type="match status" value="1"/>
</dbReference>
<evidence type="ECO:0000313" key="10">
    <source>
        <dbReference type="EMBL" id="MBN8206855.1"/>
    </source>
</evidence>
<dbReference type="EMBL" id="JAEMWU010000003">
    <property type="protein sequence ID" value="MBN8206855.1"/>
    <property type="molecule type" value="Genomic_DNA"/>
</dbReference>
<dbReference type="PANTHER" id="PTHR42718">
    <property type="entry name" value="MAJOR FACILITATOR SUPERFAMILY MULTIDRUG TRANSPORTER MFSC"/>
    <property type="match status" value="1"/>
</dbReference>
<feature type="transmembrane region" description="Helical" evidence="8">
    <location>
        <begin position="90"/>
        <end position="113"/>
    </location>
</feature>
<feature type="transmembrane region" description="Helical" evidence="8">
    <location>
        <begin position="306"/>
        <end position="328"/>
    </location>
</feature>
<keyword evidence="7 8" id="KW-0472">Membrane</keyword>
<evidence type="ECO:0000256" key="7">
    <source>
        <dbReference type="ARBA" id="ARBA00023136"/>
    </source>
</evidence>
<dbReference type="RefSeq" id="WP_206824653.1">
    <property type="nucleotide sequence ID" value="NZ_CP063379.1"/>
</dbReference>
<dbReference type="PROSITE" id="PS00216">
    <property type="entry name" value="SUGAR_TRANSPORT_1"/>
    <property type="match status" value="1"/>
</dbReference>
<evidence type="ECO:0000256" key="6">
    <source>
        <dbReference type="ARBA" id="ARBA00022989"/>
    </source>
</evidence>
<evidence type="ECO:0000256" key="3">
    <source>
        <dbReference type="ARBA" id="ARBA00022448"/>
    </source>
</evidence>
<dbReference type="InterPro" id="IPR005829">
    <property type="entry name" value="Sugar_transporter_CS"/>
</dbReference>
<dbReference type="PROSITE" id="PS50850">
    <property type="entry name" value="MFS"/>
    <property type="match status" value="1"/>
</dbReference>
<dbReference type="InterPro" id="IPR004638">
    <property type="entry name" value="EmrB-like"/>
</dbReference>